<sequence>MSKLKWIVAVVLIISLAGVAWGQVMPTGNEIPAGENVTPATEGNVTPGMEENVTPGMEENVTPSINVTSNQTVEGNETIANVTIDEVVSDGPGWIVIHNSLFGTLGGVIGFSPVESGTNSNVTVTIDTLAATDQLIAELHKDLGQEGVFEYPAIDLPQMVDGEPVSANFTITADNFTVKNLTELAGNMTGNVTGNVTPVVGNMTPVVGNMTPTAGNVTPAAANQTAM</sequence>
<feature type="domain" description="DUF7282" evidence="1">
    <location>
        <begin position="69"/>
        <end position="172"/>
    </location>
</feature>
<keyword evidence="3" id="KW-1185">Reference proteome</keyword>
<dbReference type="InterPro" id="IPR055706">
    <property type="entry name" value="Slg1/2_DUF7282"/>
</dbReference>
<dbReference type="Proteomes" id="UP001281203">
    <property type="component" value="Unassembled WGS sequence"/>
</dbReference>
<evidence type="ECO:0000313" key="2">
    <source>
        <dbReference type="EMBL" id="MDV2481881.1"/>
    </source>
</evidence>
<dbReference type="RefSeq" id="WP_317064899.1">
    <property type="nucleotide sequence ID" value="NZ_WBKO01000001.1"/>
</dbReference>
<name>A0ABU3X3B2_9EURY</name>
<evidence type="ECO:0000259" key="1">
    <source>
        <dbReference type="Pfam" id="PF23951"/>
    </source>
</evidence>
<accession>A0ABU3X3B2</accession>
<proteinExistence type="predicted"/>
<comment type="caution">
    <text evidence="2">The sequence shown here is derived from an EMBL/GenBank/DDBJ whole genome shotgun (WGS) entry which is preliminary data.</text>
</comment>
<protein>
    <recommendedName>
        <fullName evidence="1">DUF7282 domain-containing protein</fullName>
    </recommendedName>
</protein>
<organism evidence="2 3">
    <name type="scientific">Methanoculleus caldifontis</name>
    <dbReference type="NCBI Taxonomy" id="2651577"/>
    <lineage>
        <taxon>Archaea</taxon>
        <taxon>Methanobacteriati</taxon>
        <taxon>Methanobacteriota</taxon>
        <taxon>Stenosarchaea group</taxon>
        <taxon>Methanomicrobia</taxon>
        <taxon>Methanomicrobiales</taxon>
        <taxon>Methanomicrobiaceae</taxon>
        <taxon>Methanoculleus</taxon>
    </lineage>
</organism>
<evidence type="ECO:0000313" key="3">
    <source>
        <dbReference type="Proteomes" id="UP001281203"/>
    </source>
</evidence>
<dbReference type="EMBL" id="WBKO01000001">
    <property type="protein sequence ID" value="MDV2481881.1"/>
    <property type="molecule type" value="Genomic_DNA"/>
</dbReference>
<reference evidence="2 3" key="1">
    <citation type="submission" date="2019-10" db="EMBL/GenBank/DDBJ databases">
        <title>Isolation and characterization of Methanoculleus sp. Wushi-C6 from a hot spring well.</title>
        <authorList>
            <person name="Chen S.-C."/>
            <person name="Lan Z.-H."/>
            <person name="You Y.-T."/>
            <person name="Lai M.-C."/>
        </authorList>
    </citation>
    <scope>NUCLEOTIDE SEQUENCE [LARGE SCALE GENOMIC DNA]</scope>
    <source>
        <strain evidence="2 3">Wushi-C6</strain>
    </source>
</reference>
<gene>
    <name evidence="2" type="ORF">F8E02_07635</name>
</gene>
<dbReference type="Pfam" id="PF23951">
    <property type="entry name" value="DUF7282"/>
    <property type="match status" value="1"/>
</dbReference>